<evidence type="ECO:0000256" key="1">
    <source>
        <dbReference type="ARBA" id="ARBA00022694"/>
    </source>
</evidence>
<accession>A0AAW9KF87</accession>
<gene>
    <name evidence="7" type="ORF">GNF83_19830</name>
</gene>
<sequence length="52" mass="5921">HTSGEILIKNFNLKPGKLIGDTLSFLLNKVLENPSLNDEESLFKLAKEFIYK</sequence>
<feature type="domain" description="CCA-adding enzyme C-terminal" evidence="6">
    <location>
        <begin position="3"/>
        <end position="45"/>
    </location>
</feature>
<dbReference type="SUPFAM" id="SSF81891">
    <property type="entry name" value="Poly A polymerase C-terminal region-like"/>
    <property type="match status" value="1"/>
</dbReference>
<dbReference type="AlphaFoldDB" id="A0AAW9KF87"/>
<keyword evidence="3" id="KW-0479">Metal-binding</keyword>
<organism evidence="7 8">
    <name type="scientific">Clostridium perfringens</name>
    <dbReference type="NCBI Taxonomy" id="1502"/>
    <lineage>
        <taxon>Bacteria</taxon>
        <taxon>Bacillati</taxon>
        <taxon>Bacillota</taxon>
        <taxon>Clostridia</taxon>
        <taxon>Eubacteriales</taxon>
        <taxon>Clostridiaceae</taxon>
        <taxon>Clostridium</taxon>
    </lineage>
</organism>
<comment type="caution">
    <text evidence="7">The sequence shown here is derived from an EMBL/GenBank/DDBJ whole genome shotgun (WGS) entry which is preliminary data.</text>
</comment>
<keyword evidence="2 7" id="KW-0808">Transferase</keyword>
<keyword evidence="2 7" id="KW-0548">Nucleotidyltransferase</keyword>
<dbReference type="GO" id="GO:0046872">
    <property type="term" value="F:metal ion binding"/>
    <property type="evidence" value="ECO:0007669"/>
    <property type="project" value="UniProtKB-KW"/>
</dbReference>
<dbReference type="Proteomes" id="UP001288944">
    <property type="component" value="Unassembled WGS sequence"/>
</dbReference>
<evidence type="ECO:0000259" key="6">
    <source>
        <dbReference type="Pfam" id="PF13735"/>
    </source>
</evidence>
<keyword evidence="5" id="KW-0694">RNA-binding</keyword>
<evidence type="ECO:0000256" key="5">
    <source>
        <dbReference type="ARBA" id="ARBA00022884"/>
    </source>
</evidence>
<dbReference type="InterPro" id="IPR032810">
    <property type="entry name" value="CCA-adding_enz_C"/>
</dbReference>
<feature type="non-terminal residue" evidence="7">
    <location>
        <position position="1"/>
    </location>
</feature>
<dbReference type="GO" id="GO:0008033">
    <property type="term" value="P:tRNA processing"/>
    <property type="evidence" value="ECO:0007669"/>
    <property type="project" value="UniProtKB-KW"/>
</dbReference>
<dbReference type="Pfam" id="PF13735">
    <property type="entry name" value="tRNA_NucTran2_2"/>
    <property type="match status" value="1"/>
</dbReference>
<keyword evidence="4" id="KW-0460">Magnesium</keyword>
<evidence type="ECO:0000313" key="8">
    <source>
        <dbReference type="Proteomes" id="UP001288944"/>
    </source>
</evidence>
<dbReference type="GO" id="GO:0003723">
    <property type="term" value="F:RNA binding"/>
    <property type="evidence" value="ECO:0007669"/>
    <property type="project" value="UniProtKB-KW"/>
</dbReference>
<keyword evidence="1" id="KW-0819">tRNA processing</keyword>
<dbReference type="Gene3D" id="1.10.246.80">
    <property type="match status" value="1"/>
</dbReference>
<evidence type="ECO:0000256" key="2">
    <source>
        <dbReference type="ARBA" id="ARBA00022695"/>
    </source>
</evidence>
<dbReference type="GO" id="GO:0016779">
    <property type="term" value="F:nucleotidyltransferase activity"/>
    <property type="evidence" value="ECO:0007669"/>
    <property type="project" value="UniProtKB-KW"/>
</dbReference>
<evidence type="ECO:0000313" key="7">
    <source>
        <dbReference type="EMBL" id="MDZ7543382.1"/>
    </source>
</evidence>
<protein>
    <submittedName>
        <fullName evidence="7">Polynucleotide adenylyltransferase</fullName>
    </submittedName>
</protein>
<dbReference type="EMBL" id="WNUR01001125">
    <property type="protein sequence ID" value="MDZ7543382.1"/>
    <property type="molecule type" value="Genomic_DNA"/>
</dbReference>
<name>A0AAW9KF87_CLOPF</name>
<evidence type="ECO:0000256" key="4">
    <source>
        <dbReference type="ARBA" id="ARBA00022842"/>
    </source>
</evidence>
<reference evidence="7" key="1">
    <citation type="submission" date="2019-11" db="EMBL/GenBank/DDBJ databases">
        <title>Characterization of Clostridium perfringens isolates from swine manure treated agricultural soils.</title>
        <authorList>
            <person name="Wushke S.T."/>
        </authorList>
    </citation>
    <scope>NUCLEOTIDE SEQUENCE</scope>
    <source>
        <strain evidence="7">X62</strain>
    </source>
</reference>
<evidence type="ECO:0000256" key="3">
    <source>
        <dbReference type="ARBA" id="ARBA00022723"/>
    </source>
</evidence>
<proteinExistence type="predicted"/>